<proteinExistence type="predicted"/>
<dbReference type="InterPro" id="IPR012218">
    <property type="entry name" value="Cyt_c_BACSU-c550-type"/>
</dbReference>
<feature type="chain" id="PRO_5047416630" evidence="7">
    <location>
        <begin position="18"/>
        <end position="110"/>
    </location>
</feature>
<evidence type="ECO:0000256" key="3">
    <source>
        <dbReference type="ARBA" id="ARBA00022723"/>
    </source>
</evidence>
<dbReference type="RefSeq" id="WP_066234694.1">
    <property type="nucleotide sequence ID" value="NZ_JARTFQ010000004.1"/>
</dbReference>
<dbReference type="GeneID" id="301142898"/>
<keyword evidence="2 6" id="KW-0349">Heme</keyword>
<sequence>MKLKALGLVLGTSLVLAACGGGGDNAKDNGESTGGTATTASAEEITSKSCIQCHGQNLEGANAPSLKEIGSKYDKAQLENIINKGQGGMPGGLVSEEEASVVADWLAQKK</sequence>
<dbReference type="InterPro" id="IPR054782">
    <property type="entry name" value="Cytochro_C551"/>
</dbReference>
<dbReference type="NCBIfam" id="NF045774">
    <property type="entry name" value="cytochro_C551"/>
    <property type="match status" value="1"/>
</dbReference>
<dbReference type="InterPro" id="IPR051811">
    <property type="entry name" value="Cytochrome_c550/c551-like"/>
</dbReference>
<dbReference type="PANTHER" id="PTHR37823">
    <property type="entry name" value="CYTOCHROME C-553-LIKE"/>
    <property type="match status" value="1"/>
</dbReference>
<organism evidence="9 10">
    <name type="scientific">Metabacillus fastidiosus</name>
    <dbReference type="NCBI Taxonomy" id="1458"/>
    <lineage>
        <taxon>Bacteria</taxon>
        <taxon>Bacillati</taxon>
        <taxon>Bacillota</taxon>
        <taxon>Bacilli</taxon>
        <taxon>Bacillales</taxon>
        <taxon>Bacillaceae</taxon>
        <taxon>Metabacillus</taxon>
    </lineage>
</organism>
<dbReference type="PIRSF" id="PIRSF000025">
    <property type="entry name" value="Cytc_Bsub_c550"/>
    <property type="match status" value="1"/>
</dbReference>
<dbReference type="EMBL" id="JARTFS010000013">
    <property type="protein sequence ID" value="MED4402787.1"/>
    <property type="molecule type" value="Genomic_DNA"/>
</dbReference>
<dbReference type="Pfam" id="PF13442">
    <property type="entry name" value="Cytochrome_CBB3"/>
    <property type="match status" value="1"/>
</dbReference>
<keyword evidence="1" id="KW-0813">Transport</keyword>
<evidence type="ECO:0000313" key="10">
    <source>
        <dbReference type="Proteomes" id="UP001342826"/>
    </source>
</evidence>
<dbReference type="InterPro" id="IPR036909">
    <property type="entry name" value="Cyt_c-like_dom_sf"/>
</dbReference>
<evidence type="ECO:0000256" key="7">
    <source>
        <dbReference type="SAM" id="SignalP"/>
    </source>
</evidence>
<reference evidence="9 10" key="1">
    <citation type="submission" date="2023-03" db="EMBL/GenBank/DDBJ databases">
        <title>Bacillus Genome Sequencing.</title>
        <authorList>
            <person name="Dunlap C."/>
        </authorList>
    </citation>
    <scope>NUCLEOTIDE SEQUENCE [LARGE SCALE GENOMIC DNA]</scope>
    <source>
        <strain evidence="9 10">NRS-1717</strain>
    </source>
</reference>
<evidence type="ECO:0000256" key="2">
    <source>
        <dbReference type="ARBA" id="ARBA00022617"/>
    </source>
</evidence>
<name>A0ABU6P089_9BACI</name>
<evidence type="ECO:0000313" key="9">
    <source>
        <dbReference type="EMBL" id="MED4402787.1"/>
    </source>
</evidence>
<evidence type="ECO:0000259" key="8">
    <source>
        <dbReference type="PROSITE" id="PS51007"/>
    </source>
</evidence>
<dbReference type="Gene3D" id="1.10.760.10">
    <property type="entry name" value="Cytochrome c-like domain"/>
    <property type="match status" value="1"/>
</dbReference>
<keyword evidence="3 6" id="KW-0479">Metal-binding</keyword>
<dbReference type="PANTHER" id="PTHR37823:SF4">
    <property type="entry name" value="MENAQUINOL-CYTOCHROME C REDUCTASE CYTOCHROME B_C SUBUNIT"/>
    <property type="match status" value="1"/>
</dbReference>
<keyword evidence="10" id="KW-1185">Reference proteome</keyword>
<evidence type="ECO:0000256" key="5">
    <source>
        <dbReference type="ARBA" id="ARBA00023004"/>
    </source>
</evidence>
<accession>A0ABU6P089</accession>
<dbReference type="PROSITE" id="PS51257">
    <property type="entry name" value="PROKAR_LIPOPROTEIN"/>
    <property type="match status" value="1"/>
</dbReference>
<feature type="domain" description="Cytochrome c" evidence="8">
    <location>
        <begin position="37"/>
        <end position="110"/>
    </location>
</feature>
<protein>
    <submittedName>
        <fullName evidence="9">Cytochrome c</fullName>
    </submittedName>
</protein>
<dbReference type="SUPFAM" id="SSF46626">
    <property type="entry name" value="Cytochrome c"/>
    <property type="match status" value="1"/>
</dbReference>
<feature type="signal peptide" evidence="7">
    <location>
        <begin position="1"/>
        <end position="17"/>
    </location>
</feature>
<keyword evidence="5 6" id="KW-0408">Iron</keyword>
<comment type="caution">
    <text evidence="9">The sequence shown here is derived from an EMBL/GenBank/DDBJ whole genome shotgun (WGS) entry which is preliminary data.</text>
</comment>
<evidence type="ECO:0000256" key="6">
    <source>
        <dbReference type="PROSITE-ProRule" id="PRU00433"/>
    </source>
</evidence>
<keyword evidence="4" id="KW-0249">Electron transport</keyword>
<dbReference type="Proteomes" id="UP001342826">
    <property type="component" value="Unassembled WGS sequence"/>
</dbReference>
<dbReference type="InterPro" id="IPR009056">
    <property type="entry name" value="Cyt_c-like_dom"/>
</dbReference>
<evidence type="ECO:0000256" key="1">
    <source>
        <dbReference type="ARBA" id="ARBA00022448"/>
    </source>
</evidence>
<dbReference type="PROSITE" id="PS51007">
    <property type="entry name" value="CYTC"/>
    <property type="match status" value="1"/>
</dbReference>
<gene>
    <name evidence="9" type="ORF">P9271_15890</name>
</gene>
<evidence type="ECO:0000256" key="4">
    <source>
        <dbReference type="ARBA" id="ARBA00022982"/>
    </source>
</evidence>
<keyword evidence="7" id="KW-0732">Signal</keyword>